<keyword evidence="3" id="KW-0614">Plasmid</keyword>
<feature type="transmembrane region" description="Helical" evidence="2">
    <location>
        <begin position="168"/>
        <end position="188"/>
    </location>
</feature>
<proteinExistence type="predicted"/>
<keyword evidence="2" id="KW-1133">Transmembrane helix</keyword>
<protein>
    <submittedName>
        <fullName evidence="3">Uncharacterized protein</fullName>
    </submittedName>
</protein>
<dbReference type="Pfam" id="PF19613">
    <property type="entry name" value="DUF6118"/>
    <property type="match status" value="1"/>
</dbReference>
<sequence length="189" mass="20963">MVRRTIRDIVAGKVTSEEPESDDPGRWDDDEPLPEPESGDPAEAFDALRRRIEVQGAQLAAEMAIIRQGVERAFEEFDRMAAPEDYKPQLAQIVKQLGVVARHLEAVEKLPVLRHGPDYYAREMALAGNSLVREAAQKIEGYSTDLRQTTRTLSDLIEGARERARQNLALAVAAIAGVFLGVFLTLVLL</sequence>
<geneLocation type="plasmid" evidence="3">
    <name>pAMI2</name>
</geneLocation>
<evidence type="ECO:0000256" key="2">
    <source>
        <dbReference type="SAM" id="Phobius"/>
    </source>
</evidence>
<dbReference type="AlphaFoldDB" id="C9DQ19"/>
<evidence type="ECO:0000256" key="1">
    <source>
        <dbReference type="SAM" id="MobiDB-lite"/>
    </source>
</evidence>
<reference evidence="3" key="2">
    <citation type="journal article" date="2010" name="Appl. Environ. Microbiol.">
        <title>Plasmid pAMI2 of Paracoccus aminophilus JCM 7686 carries N,N-dimethylformamide degradation-related genes whose expression is activated by a LuxR family regulator.</title>
        <authorList>
            <person name="Dziewit L."/>
            <person name="Dmowski M."/>
            <person name="Baj J."/>
            <person name="Bartosik D."/>
        </authorList>
    </citation>
    <scope>NUCLEOTIDE SEQUENCE</scope>
    <source>
        <strain evidence="3">JCM 7686</strain>
        <plasmid evidence="3">pAMI2</plasmid>
    </source>
</reference>
<feature type="region of interest" description="Disordered" evidence="1">
    <location>
        <begin position="1"/>
        <end position="41"/>
    </location>
</feature>
<keyword evidence="2" id="KW-0812">Transmembrane</keyword>
<dbReference type="EMBL" id="GQ410978">
    <property type="protein sequence ID" value="ACV81782.1"/>
    <property type="molecule type" value="Genomic_DNA"/>
</dbReference>
<dbReference type="InterPro" id="IPR046121">
    <property type="entry name" value="DUF6118"/>
</dbReference>
<organism evidence="3">
    <name type="scientific">Paracoccus aminophilus JCM 7686</name>
    <dbReference type="NCBI Taxonomy" id="1367847"/>
    <lineage>
        <taxon>Bacteria</taxon>
        <taxon>Pseudomonadati</taxon>
        <taxon>Pseudomonadota</taxon>
        <taxon>Alphaproteobacteria</taxon>
        <taxon>Rhodobacterales</taxon>
        <taxon>Paracoccaceae</taxon>
        <taxon>Paracoccus</taxon>
    </lineage>
</organism>
<name>C9DQ19_PARAH</name>
<keyword evidence="2" id="KW-0472">Membrane</keyword>
<feature type="compositionally biased region" description="Acidic residues" evidence="1">
    <location>
        <begin position="17"/>
        <end position="40"/>
    </location>
</feature>
<reference evidence="3" key="1">
    <citation type="journal article" date="2007" name="J. Bacteriol.">
        <title>The SXT conjugative element and linear prophage N15 encode toxin-antitoxin-stabilizing systems homologous to the tad-ata module of the Paracoccus aminophilus plasmid pAMI2.</title>
        <authorList>
            <person name="Dziewit L."/>
            <person name="Jazurek M."/>
            <person name="Drewniak L."/>
            <person name="Baj J."/>
            <person name="Bartosik D."/>
        </authorList>
    </citation>
    <scope>NUCLEOTIDE SEQUENCE</scope>
    <source>
        <strain evidence="3">JCM 7686</strain>
        <plasmid evidence="3">pAMI2</plasmid>
    </source>
</reference>
<evidence type="ECO:0000313" key="3">
    <source>
        <dbReference type="EMBL" id="ACV81782.1"/>
    </source>
</evidence>
<accession>C9DQ19</accession>